<reference evidence="14 15" key="1">
    <citation type="submission" date="2020-01" db="EMBL/GenBank/DDBJ databases">
        <title>Complete and circular genome sequences of six lactobacillus isolates from horses.</title>
        <authorList>
            <person name="Hassan H.M."/>
        </authorList>
    </citation>
    <scope>NUCLEOTIDE SEQUENCE [LARGE SCALE GENOMIC DNA]</scope>
    <source>
        <strain evidence="14 15">1A</strain>
    </source>
</reference>
<dbReference type="Proteomes" id="UP000510886">
    <property type="component" value="Chromosome"/>
</dbReference>
<dbReference type="GO" id="GO:0046872">
    <property type="term" value="F:metal ion binding"/>
    <property type="evidence" value="ECO:0007669"/>
    <property type="project" value="UniProtKB-KW"/>
</dbReference>
<evidence type="ECO:0000256" key="3">
    <source>
        <dbReference type="ARBA" id="ARBA00004980"/>
    </source>
</evidence>
<dbReference type="FunFam" id="3.40.50.970:FF:000010">
    <property type="entry name" value="1-deoxy-D-xylulose-5-phosphate synthase"/>
    <property type="match status" value="1"/>
</dbReference>
<gene>
    <name evidence="14" type="ORF">GTO87_08985</name>
</gene>
<comment type="cofactor">
    <cofactor evidence="1">
        <name>Mg(2+)</name>
        <dbReference type="ChEBI" id="CHEBI:18420"/>
    </cofactor>
</comment>
<evidence type="ECO:0000256" key="5">
    <source>
        <dbReference type="ARBA" id="ARBA00011738"/>
    </source>
</evidence>
<evidence type="ECO:0000256" key="8">
    <source>
        <dbReference type="ARBA" id="ARBA00022723"/>
    </source>
</evidence>
<dbReference type="EC" id="2.2.1.7" evidence="6"/>
<dbReference type="AlphaFoldDB" id="A0A7H9ELY3"/>
<evidence type="ECO:0000256" key="11">
    <source>
        <dbReference type="ARBA" id="ARBA00023052"/>
    </source>
</evidence>
<dbReference type="EMBL" id="CP047418">
    <property type="protein sequence ID" value="QLL78706.1"/>
    <property type="molecule type" value="Genomic_DNA"/>
</dbReference>
<dbReference type="Pfam" id="PF13292">
    <property type="entry name" value="DXP_synthase_N"/>
    <property type="match status" value="1"/>
</dbReference>
<dbReference type="UniPathway" id="UPA00064">
    <property type="reaction ID" value="UER00091"/>
</dbReference>
<keyword evidence="7 14" id="KW-0808">Transferase</keyword>
<evidence type="ECO:0000256" key="6">
    <source>
        <dbReference type="ARBA" id="ARBA00013150"/>
    </source>
</evidence>
<dbReference type="GO" id="GO:0019288">
    <property type="term" value="P:isopentenyl diphosphate biosynthetic process, methylerythritol 4-phosphate pathway"/>
    <property type="evidence" value="ECO:0007669"/>
    <property type="project" value="TreeGrafter"/>
</dbReference>
<dbReference type="CDD" id="cd07033">
    <property type="entry name" value="TPP_PYR_DXS_TK_like"/>
    <property type="match status" value="1"/>
</dbReference>
<dbReference type="PANTHER" id="PTHR43322">
    <property type="entry name" value="1-D-DEOXYXYLULOSE 5-PHOSPHATE SYNTHASE-RELATED"/>
    <property type="match status" value="1"/>
</dbReference>
<evidence type="ECO:0000259" key="13">
    <source>
        <dbReference type="SMART" id="SM00861"/>
    </source>
</evidence>
<dbReference type="InterPro" id="IPR009014">
    <property type="entry name" value="Transketo_C/PFOR_II"/>
</dbReference>
<dbReference type="Gene3D" id="3.40.50.970">
    <property type="match status" value="2"/>
</dbReference>
<keyword evidence="10" id="KW-0784">Thiamine biosynthesis</keyword>
<evidence type="ECO:0000256" key="1">
    <source>
        <dbReference type="ARBA" id="ARBA00001946"/>
    </source>
</evidence>
<dbReference type="SUPFAM" id="SSF52518">
    <property type="entry name" value="Thiamin diphosphate-binding fold (THDP-binding)"/>
    <property type="match status" value="2"/>
</dbReference>
<comment type="subunit">
    <text evidence="5">Homodimer.</text>
</comment>
<dbReference type="InterPro" id="IPR005477">
    <property type="entry name" value="Dxylulose-5-P_synthase"/>
</dbReference>
<accession>A0A7H9ELY3</accession>
<dbReference type="GO" id="GO:0009228">
    <property type="term" value="P:thiamine biosynthetic process"/>
    <property type="evidence" value="ECO:0007669"/>
    <property type="project" value="UniProtKB-KW"/>
</dbReference>
<evidence type="ECO:0000256" key="10">
    <source>
        <dbReference type="ARBA" id="ARBA00022977"/>
    </source>
</evidence>
<keyword evidence="9" id="KW-0460">Magnesium</keyword>
<evidence type="ECO:0000256" key="7">
    <source>
        <dbReference type="ARBA" id="ARBA00022679"/>
    </source>
</evidence>
<keyword evidence="12" id="KW-0414">Isoprene biosynthesis</keyword>
<organism evidence="14 15">
    <name type="scientific">Ligilactobacillus saerimneri</name>
    <dbReference type="NCBI Taxonomy" id="228229"/>
    <lineage>
        <taxon>Bacteria</taxon>
        <taxon>Bacillati</taxon>
        <taxon>Bacillota</taxon>
        <taxon>Bacilli</taxon>
        <taxon>Lactobacillales</taxon>
        <taxon>Lactobacillaceae</taxon>
        <taxon>Ligilactobacillus</taxon>
    </lineage>
</organism>
<dbReference type="NCBIfam" id="NF003933">
    <property type="entry name" value="PRK05444.2-2"/>
    <property type="match status" value="1"/>
</dbReference>
<dbReference type="PROSITE" id="PS00801">
    <property type="entry name" value="TRANSKETOLASE_1"/>
    <property type="match status" value="1"/>
</dbReference>
<dbReference type="GO" id="GO:0005829">
    <property type="term" value="C:cytosol"/>
    <property type="evidence" value="ECO:0007669"/>
    <property type="project" value="TreeGrafter"/>
</dbReference>
<sequence>MNQHPDYLLNKITGPADVKQLTLEEMEQLATEIRQLVVEKDAAIGGHVGPNLGVAEATIAYHYVFNSPVDKIVWDISHQAYGHKMLTGRAQAFLDPDQYQTVTGYTNPQESPHDYYAIGHTGTSVALAIGMAKARDMQGRKENILAFIGDGSMSGGLAFEAFNNAAKLHSNLIIVVNDNQMSIDENQGGLYISLAELRATNGQTPNNPFIAMGLDYKYVADGNDLAAMIAAFEEVKDVDNPVVLHINTLKGKGYQPAIDRQMAFHWHGPFDVATGTSTGAANVEKYADLARQTVAEQIDAGLPVLALNAAIPGAFGLKDFQAKYPENYDDVGIAEQFSITYATGLAQNGVRPIVFENSTFLQRAYDQLVHDMALNNQPVVLYISNGTITSGSKTHQGGFDIPYLSNIPNVEYLAPTNAEELQAMLKWALQQTDRPVAIRQPGQAVVYGVATQTDYSKIKYAVDAGEKVAILALGGFYELGRAVQTLLTDQLGFKPTLINPLSATTLDEATLTALRTNHTVVVTLEDGEVNGGWSPKVASFYGPTSMRVKNYGAAREFNDSVPMVELKQRYHLTPELIVNDIATLLKD</sequence>
<dbReference type="PANTHER" id="PTHR43322:SF1">
    <property type="entry name" value="1-DEOXY-D-XYLULOSE-5-PHOSPHATE SYNTHASE"/>
    <property type="match status" value="1"/>
</dbReference>
<evidence type="ECO:0000313" key="15">
    <source>
        <dbReference type="Proteomes" id="UP000510886"/>
    </source>
</evidence>
<comment type="pathway">
    <text evidence="3">Metabolic intermediate biosynthesis; 1-deoxy-D-xylulose 5-phosphate biosynthesis; 1-deoxy-D-xylulose 5-phosphate from D-glyceraldehyde 3-phosphate and pyruvate: step 1/1.</text>
</comment>
<dbReference type="NCBIfam" id="NF008968">
    <property type="entry name" value="PRK12315.1"/>
    <property type="match status" value="1"/>
</dbReference>
<dbReference type="Pfam" id="PF02779">
    <property type="entry name" value="Transket_pyr"/>
    <property type="match status" value="1"/>
</dbReference>
<dbReference type="Pfam" id="PF02780">
    <property type="entry name" value="Transketolase_C"/>
    <property type="match status" value="1"/>
</dbReference>
<dbReference type="SUPFAM" id="SSF52922">
    <property type="entry name" value="TK C-terminal domain-like"/>
    <property type="match status" value="1"/>
</dbReference>
<evidence type="ECO:0000256" key="12">
    <source>
        <dbReference type="ARBA" id="ARBA00023229"/>
    </source>
</evidence>
<dbReference type="InterPro" id="IPR049557">
    <property type="entry name" value="Transketolase_CS"/>
</dbReference>
<dbReference type="InterPro" id="IPR029061">
    <property type="entry name" value="THDP-binding"/>
</dbReference>
<keyword evidence="8" id="KW-0479">Metal-binding</keyword>
<dbReference type="Gene3D" id="3.40.50.920">
    <property type="match status" value="1"/>
</dbReference>
<evidence type="ECO:0000256" key="9">
    <source>
        <dbReference type="ARBA" id="ARBA00022842"/>
    </source>
</evidence>
<dbReference type="GO" id="GO:0016114">
    <property type="term" value="P:terpenoid biosynthetic process"/>
    <property type="evidence" value="ECO:0007669"/>
    <property type="project" value="InterPro"/>
</dbReference>
<dbReference type="InterPro" id="IPR005475">
    <property type="entry name" value="Transketolase-like_Pyr-bd"/>
</dbReference>
<dbReference type="GO" id="GO:0008661">
    <property type="term" value="F:1-deoxy-D-xylulose-5-phosphate synthase activity"/>
    <property type="evidence" value="ECO:0007669"/>
    <property type="project" value="UniProtKB-EC"/>
</dbReference>
<feature type="domain" description="Transketolase-like pyrimidine-binding" evidence="13">
    <location>
        <begin position="284"/>
        <end position="448"/>
    </location>
</feature>
<protein>
    <recommendedName>
        <fullName evidence="6">1-deoxy-D-xylulose-5-phosphate synthase</fullName>
        <ecNumber evidence="6">2.2.1.7</ecNumber>
    </recommendedName>
</protein>
<evidence type="ECO:0000256" key="4">
    <source>
        <dbReference type="ARBA" id="ARBA00011081"/>
    </source>
</evidence>
<dbReference type="KEGG" id="lsw:GTO87_08985"/>
<dbReference type="SMART" id="SM00861">
    <property type="entry name" value="Transket_pyr"/>
    <property type="match status" value="1"/>
</dbReference>
<dbReference type="CDD" id="cd02007">
    <property type="entry name" value="TPP_DXS"/>
    <property type="match status" value="1"/>
</dbReference>
<keyword evidence="11" id="KW-0786">Thiamine pyrophosphate</keyword>
<comment type="cofactor">
    <cofactor evidence="2">
        <name>thiamine diphosphate</name>
        <dbReference type="ChEBI" id="CHEBI:58937"/>
    </cofactor>
</comment>
<evidence type="ECO:0000313" key="14">
    <source>
        <dbReference type="EMBL" id="QLL78706.1"/>
    </source>
</evidence>
<evidence type="ECO:0000256" key="2">
    <source>
        <dbReference type="ARBA" id="ARBA00001964"/>
    </source>
</evidence>
<proteinExistence type="inferred from homology"/>
<name>A0A7H9ELY3_9LACO</name>
<dbReference type="RefSeq" id="WP_180848887.1">
    <property type="nucleotide sequence ID" value="NZ_CP047418.1"/>
</dbReference>
<dbReference type="InterPro" id="IPR033248">
    <property type="entry name" value="Transketolase_C"/>
</dbReference>
<comment type="similarity">
    <text evidence="4">Belongs to the transketolase family. DXPS subfamily.</text>
</comment>